<gene>
    <name evidence="1" type="ORF">PREVCOP_05200</name>
</gene>
<accession>D1PDB2</accession>
<dbReference type="EMBL" id="ACBX02000015">
    <property type="protein sequence ID" value="EFB35531.1"/>
    <property type="molecule type" value="Genomic_DNA"/>
</dbReference>
<dbReference type="AlphaFoldDB" id="D1PDB2"/>
<keyword evidence="2" id="KW-1185">Reference proteome</keyword>
<dbReference type="Proteomes" id="UP000004477">
    <property type="component" value="Unassembled WGS sequence"/>
</dbReference>
<dbReference type="PaxDb" id="537011-PREVCOP_05200"/>
<sequence length="42" mass="4911">MDTFSHNKKHKILVSLFLSFAKIQKKSNYASNRLIISAFLRN</sequence>
<reference evidence="1" key="1">
    <citation type="submission" date="2009-11" db="EMBL/GenBank/DDBJ databases">
        <authorList>
            <person name="Weinstock G."/>
            <person name="Sodergren E."/>
            <person name="Clifton S."/>
            <person name="Fulton L."/>
            <person name="Fulton B."/>
            <person name="Courtney L."/>
            <person name="Fronick C."/>
            <person name="Harrison M."/>
            <person name="Strong C."/>
            <person name="Farmer C."/>
            <person name="Delahaunty K."/>
            <person name="Markovic C."/>
            <person name="Hall O."/>
            <person name="Minx P."/>
            <person name="Tomlinson C."/>
            <person name="Mitreva M."/>
            <person name="Nelson J."/>
            <person name="Hou S."/>
            <person name="Wollam A."/>
            <person name="Pepin K.H."/>
            <person name="Johnson M."/>
            <person name="Bhonagiri V."/>
            <person name="Nash W.E."/>
            <person name="Warren W."/>
            <person name="Chinwalla A."/>
            <person name="Mardis E.R."/>
            <person name="Wilson R.K."/>
        </authorList>
    </citation>
    <scope>NUCLEOTIDE SEQUENCE [LARGE SCALE GENOMIC DNA]</scope>
    <source>
        <strain evidence="1">DSM 18205</strain>
    </source>
</reference>
<name>D1PDB2_9BACT</name>
<proteinExistence type="predicted"/>
<dbReference type="HOGENOM" id="CLU_3255735_0_0_10"/>
<evidence type="ECO:0000313" key="2">
    <source>
        <dbReference type="Proteomes" id="UP000004477"/>
    </source>
</evidence>
<evidence type="ECO:0000313" key="1">
    <source>
        <dbReference type="EMBL" id="EFB35531.1"/>
    </source>
</evidence>
<comment type="caution">
    <text evidence="1">The sequence shown here is derived from an EMBL/GenBank/DDBJ whole genome shotgun (WGS) entry which is preliminary data.</text>
</comment>
<organism evidence="1 2">
    <name type="scientific">Segatella copri DSM 18205</name>
    <dbReference type="NCBI Taxonomy" id="537011"/>
    <lineage>
        <taxon>Bacteria</taxon>
        <taxon>Pseudomonadati</taxon>
        <taxon>Bacteroidota</taxon>
        <taxon>Bacteroidia</taxon>
        <taxon>Bacteroidales</taxon>
        <taxon>Prevotellaceae</taxon>
        <taxon>Segatella</taxon>
    </lineage>
</organism>
<protein>
    <submittedName>
        <fullName evidence="1">Uncharacterized protein</fullName>
    </submittedName>
</protein>